<keyword evidence="4" id="KW-0479">Metal-binding</keyword>
<dbReference type="Gene3D" id="3.30.40.10">
    <property type="entry name" value="Zinc/RING finger domain, C3HC4 (zinc finger)"/>
    <property type="match status" value="1"/>
</dbReference>
<dbReference type="SMART" id="SM00184">
    <property type="entry name" value="RING"/>
    <property type="match status" value="1"/>
</dbReference>
<evidence type="ECO:0000256" key="8">
    <source>
        <dbReference type="PROSITE-ProRule" id="PRU00175"/>
    </source>
</evidence>
<feature type="domain" description="RING-type" evidence="9">
    <location>
        <begin position="94"/>
        <end position="135"/>
    </location>
</feature>
<reference evidence="10" key="1">
    <citation type="submission" date="2023-03" db="EMBL/GenBank/DDBJ databases">
        <authorList>
            <person name="Julca I."/>
        </authorList>
    </citation>
    <scope>NUCLEOTIDE SEQUENCE</scope>
</reference>
<evidence type="ECO:0000256" key="7">
    <source>
        <dbReference type="ARBA" id="ARBA00022833"/>
    </source>
</evidence>
<evidence type="ECO:0000313" key="11">
    <source>
        <dbReference type="Proteomes" id="UP001161247"/>
    </source>
</evidence>
<dbReference type="PANTHER" id="PTHR22937">
    <property type="entry name" value="E3 UBIQUITIN-PROTEIN LIGASE RNF165"/>
    <property type="match status" value="1"/>
</dbReference>
<sequence length="142" mass="16471">MMTLPLGYRAYISRSLQSRFPNATDERLEILVQSILSEIAACREGSDDWDESIEELIEVLIHNREIESSELTEEIILQNLKLRRSQAEDLKVMCVICQCEYQRKEFVGKLGCGHEYHADCIKRWLFENNSCPVCKCKAIDLI</sequence>
<keyword evidence="5 8" id="KW-0863">Zinc-finger</keyword>
<evidence type="ECO:0000313" key="10">
    <source>
        <dbReference type="EMBL" id="CAI9089282.1"/>
    </source>
</evidence>
<dbReference type="PROSITE" id="PS50089">
    <property type="entry name" value="ZF_RING_2"/>
    <property type="match status" value="1"/>
</dbReference>
<keyword evidence="7" id="KW-0862">Zinc</keyword>
<evidence type="ECO:0000259" key="9">
    <source>
        <dbReference type="PROSITE" id="PS50089"/>
    </source>
</evidence>
<dbReference type="InterPro" id="IPR013083">
    <property type="entry name" value="Znf_RING/FYVE/PHD"/>
</dbReference>
<dbReference type="EMBL" id="OX459118">
    <property type="protein sequence ID" value="CAI9089282.1"/>
    <property type="molecule type" value="Genomic_DNA"/>
</dbReference>
<dbReference type="InterPro" id="IPR045191">
    <property type="entry name" value="MBR1/2-like"/>
</dbReference>
<keyword evidence="11" id="KW-1185">Reference proteome</keyword>
<dbReference type="Pfam" id="PF13639">
    <property type="entry name" value="zf-RING_2"/>
    <property type="match status" value="1"/>
</dbReference>
<evidence type="ECO:0000256" key="6">
    <source>
        <dbReference type="ARBA" id="ARBA00022786"/>
    </source>
</evidence>
<gene>
    <name evidence="10" type="ORF">OLC1_LOCUS1654</name>
</gene>
<evidence type="ECO:0000256" key="1">
    <source>
        <dbReference type="ARBA" id="ARBA00000900"/>
    </source>
</evidence>
<name>A0AAV1C4F3_OLDCO</name>
<dbReference type="EC" id="2.3.2.27" evidence="2"/>
<evidence type="ECO:0000256" key="5">
    <source>
        <dbReference type="ARBA" id="ARBA00022771"/>
    </source>
</evidence>
<dbReference type="InterPro" id="IPR001841">
    <property type="entry name" value="Znf_RING"/>
</dbReference>
<dbReference type="SUPFAM" id="SSF57850">
    <property type="entry name" value="RING/U-box"/>
    <property type="match status" value="1"/>
</dbReference>
<proteinExistence type="predicted"/>
<comment type="catalytic activity">
    <reaction evidence="1">
        <text>S-ubiquitinyl-[E2 ubiquitin-conjugating enzyme]-L-cysteine + [acceptor protein]-L-lysine = [E2 ubiquitin-conjugating enzyme]-L-cysteine + N(6)-ubiquitinyl-[acceptor protein]-L-lysine.</text>
        <dbReference type="EC" id="2.3.2.27"/>
    </reaction>
</comment>
<dbReference type="GO" id="GO:0008270">
    <property type="term" value="F:zinc ion binding"/>
    <property type="evidence" value="ECO:0007669"/>
    <property type="project" value="UniProtKB-KW"/>
</dbReference>
<dbReference type="PANTHER" id="PTHR22937:SF65">
    <property type="entry name" value="E3 UBIQUITIN-PROTEIN LIGASE ARK2C"/>
    <property type="match status" value="1"/>
</dbReference>
<keyword evidence="6" id="KW-0833">Ubl conjugation pathway</keyword>
<dbReference type="GO" id="GO:0061630">
    <property type="term" value="F:ubiquitin protein ligase activity"/>
    <property type="evidence" value="ECO:0007669"/>
    <property type="project" value="UniProtKB-EC"/>
</dbReference>
<evidence type="ECO:0000256" key="4">
    <source>
        <dbReference type="ARBA" id="ARBA00022723"/>
    </source>
</evidence>
<evidence type="ECO:0000256" key="2">
    <source>
        <dbReference type="ARBA" id="ARBA00012483"/>
    </source>
</evidence>
<protein>
    <recommendedName>
        <fullName evidence="2">RING-type E3 ubiquitin transferase</fullName>
        <ecNumber evidence="2">2.3.2.27</ecNumber>
    </recommendedName>
</protein>
<dbReference type="AlphaFoldDB" id="A0AAV1C4F3"/>
<dbReference type="Proteomes" id="UP001161247">
    <property type="component" value="Chromosome 1"/>
</dbReference>
<organism evidence="10 11">
    <name type="scientific">Oldenlandia corymbosa var. corymbosa</name>
    <dbReference type="NCBI Taxonomy" id="529605"/>
    <lineage>
        <taxon>Eukaryota</taxon>
        <taxon>Viridiplantae</taxon>
        <taxon>Streptophyta</taxon>
        <taxon>Embryophyta</taxon>
        <taxon>Tracheophyta</taxon>
        <taxon>Spermatophyta</taxon>
        <taxon>Magnoliopsida</taxon>
        <taxon>eudicotyledons</taxon>
        <taxon>Gunneridae</taxon>
        <taxon>Pentapetalae</taxon>
        <taxon>asterids</taxon>
        <taxon>lamiids</taxon>
        <taxon>Gentianales</taxon>
        <taxon>Rubiaceae</taxon>
        <taxon>Rubioideae</taxon>
        <taxon>Spermacoceae</taxon>
        <taxon>Hedyotis-Oldenlandia complex</taxon>
        <taxon>Oldenlandia</taxon>
    </lineage>
</organism>
<keyword evidence="3" id="KW-0808">Transferase</keyword>
<evidence type="ECO:0000256" key="3">
    <source>
        <dbReference type="ARBA" id="ARBA00022679"/>
    </source>
</evidence>
<accession>A0AAV1C4F3</accession>